<keyword evidence="3 5" id="KW-1133">Transmembrane helix</keyword>
<comment type="subcellular location">
    <subcellularLocation>
        <location evidence="1">Membrane</location>
        <topology evidence="1">Multi-pass membrane protein</topology>
    </subcellularLocation>
</comment>
<protein>
    <submittedName>
        <fullName evidence="6">Colicin V production protein</fullName>
    </submittedName>
</protein>
<organism evidence="6 7">
    <name type="scientific">Melissococcus plutonius</name>
    <dbReference type="NCBI Taxonomy" id="33970"/>
    <lineage>
        <taxon>Bacteria</taxon>
        <taxon>Bacillati</taxon>
        <taxon>Bacillota</taxon>
        <taxon>Bacilli</taxon>
        <taxon>Lactobacillales</taxon>
        <taxon>Enterococcaceae</taxon>
        <taxon>Melissococcus</taxon>
    </lineage>
</organism>
<keyword evidence="2 5" id="KW-0812">Transmembrane</keyword>
<keyword evidence="4 5" id="KW-0472">Membrane</keyword>
<dbReference type="GeneID" id="57043509"/>
<dbReference type="GO" id="GO:0009403">
    <property type="term" value="P:toxin biosynthetic process"/>
    <property type="evidence" value="ECO:0007669"/>
    <property type="project" value="InterPro"/>
</dbReference>
<evidence type="ECO:0000256" key="5">
    <source>
        <dbReference type="SAM" id="Phobius"/>
    </source>
</evidence>
<evidence type="ECO:0000256" key="2">
    <source>
        <dbReference type="ARBA" id="ARBA00022692"/>
    </source>
</evidence>
<evidence type="ECO:0000256" key="1">
    <source>
        <dbReference type="ARBA" id="ARBA00004141"/>
    </source>
</evidence>
<evidence type="ECO:0000313" key="7">
    <source>
        <dbReference type="Proteomes" id="UP000269226"/>
    </source>
</evidence>
<dbReference type="InterPro" id="IPR003825">
    <property type="entry name" value="Colicin-V_CvpA"/>
</dbReference>
<feature type="transmembrane region" description="Helical" evidence="5">
    <location>
        <begin position="119"/>
        <end position="143"/>
    </location>
</feature>
<dbReference type="PANTHER" id="PTHR37306">
    <property type="entry name" value="COLICIN V PRODUCTION PROTEIN"/>
    <property type="match status" value="1"/>
</dbReference>
<evidence type="ECO:0000256" key="4">
    <source>
        <dbReference type="ARBA" id="ARBA00023136"/>
    </source>
</evidence>
<dbReference type="RefSeq" id="WP_013773883.1">
    <property type="nucleotide sequence ID" value="NZ_AP018492.1"/>
</dbReference>
<dbReference type="Proteomes" id="UP000269226">
    <property type="component" value="Chromosome"/>
</dbReference>
<dbReference type="Pfam" id="PF02674">
    <property type="entry name" value="Colicin_V"/>
    <property type="match status" value="1"/>
</dbReference>
<gene>
    <name evidence="6" type="ORF">DAT561_0958</name>
</gene>
<evidence type="ECO:0000256" key="3">
    <source>
        <dbReference type="ARBA" id="ARBA00022989"/>
    </source>
</evidence>
<accession>A0A2Z5Y2T4</accession>
<sequence>MFTLFILLILIVSFYTGRKRGLLLQILYTVGYLVSFLIARTYYKELANKLELYIPYPSITPNTQLVFYNQKMSFGLDKAFYAAVAFLILFFLGRLVLRFLAVFLHAFTSLPVLHGLNGLLGGLVNCVVVYLILCLVLTTLSFLPINFIQHLFENSGLARIMVEQTPIFSKQIFHLWM</sequence>
<dbReference type="GO" id="GO:0016020">
    <property type="term" value="C:membrane"/>
    <property type="evidence" value="ECO:0007669"/>
    <property type="project" value="UniProtKB-SubCell"/>
</dbReference>
<dbReference type="AlphaFoldDB" id="A0A2Z5Y2T4"/>
<dbReference type="EMBL" id="AP018492">
    <property type="protein sequence ID" value="BBC61070.1"/>
    <property type="molecule type" value="Genomic_DNA"/>
</dbReference>
<feature type="transmembrane region" description="Helical" evidence="5">
    <location>
        <begin position="79"/>
        <end position="107"/>
    </location>
</feature>
<dbReference type="OMA" id="YIGYNRG"/>
<name>A0A2Z5Y2T4_9ENTE</name>
<feature type="transmembrane region" description="Helical" evidence="5">
    <location>
        <begin position="26"/>
        <end position="43"/>
    </location>
</feature>
<reference evidence="6 7" key="1">
    <citation type="submission" date="2018-01" db="EMBL/GenBank/DDBJ databases">
        <title>Whole genome sequence of Melissococcus plutonius DAT561.</title>
        <authorList>
            <person name="Okumura K."/>
            <person name="Takamatsu D."/>
            <person name="Okura M."/>
        </authorList>
    </citation>
    <scope>NUCLEOTIDE SEQUENCE [LARGE SCALE GENOMIC DNA]</scope>
    <source>
        <strain evidence="6 7">DAT561</strain>
    </source>
</reference>
<dbReference type="PANTHER" id="PTHR37306:SF1">
    <property type="entry name" value="COLICIN V PRODUCTION PROTEIN"/>
    <property type="match status" value="1"/>
</dbReference>
<evidence type="ECO:0000313" key="6">
    <source>
        <dbReference type="EMBL" id="BBC61070.1"/>
    </source>
</evidence>
<proteinExistence type="predicted"/>